<reference evidence="1" key="1">
    <citation type="submission" date="2021-06" db="EMBL/GenBank/DDBJ databases">
        <authorList>
            <person name="Kallberg Y."/>
            <person name="Tangrot J."/>
            <person name="Rosling A."/>
        </authorList>
    </citation>
    <scope>NUCLEOTIDE SEQUENCE</scope>
    <source>
        <strain evidence="1">CL551</strain>
    </source>
</reference>
<dbReference type="AlphaFoldDB" id="A0A9N9H0S1"/>
<proteinExistence type="predicted"/>
<dbReference type="Proteomes" id="UP000789342">
    <property type="component" value="Unassembled WGS sequence"/>
</dbReference>
<evidence type="ECO:0000313" key="1">
    <source>
        <dbReference type="EMBL" id="CAG8638939.1"/>
    </source>
</evidence>
<dbReference type="OrthoDB" id="5577658at2759"/>
<name>A0A9N9H0S1_9GLOM</name>
<dbReference type="PANTHER" id="PTHR33266:SF1">
    <property type="entry name" value="F-BOX DOMAIN-CONTAINING PROTEIN"/>
    <property type="match status" value="1"/>
</dbReference>
<sequence>MDPMDVDVKVLDKFEFALKYGKDFPNATLKQATDAYEKYIQEHAGVSKNEPQTSAYELEALELGFYAQPKDPNNSFRRLAEFTEMMCRKWQPADFMCPISAIVQSSGVGKSRSIKELANSKFVIHLCLRGKSDGFPLRSFEVADLILKEPVTRYPRYEALSRFVAYICACYEELMEFLDEVKSEEMKSKHNSTSIFHKWYHQQITINVIGNRRLGGETFWGRILNRMLTIQNEFLELIGSISDSEFAKRLKIKILGAIEELENQFKMFYCLREGDVSVIFAIDEARPLTVPNERLGNNSLYHYFRAASATIPGYDPNMKVNTFVLLLDTVSKIANFLPPLGSDPSFRYVTKSTNLYPPYWTIDLWDVLSTPPDPHMIFDVHQRKISMSSFLHTFFRQGRVLWGRTLELLDKEKQSTAVFRAIVCAKCKLMGGINFEDYIQRIPREIIIRQNMVALWCVRASLLVKPQSELASDLIANRLGVCLGVSQDRKSVFIGYSSEPLVAEAAAQIINHHQIKFEETIEPLLGFIQEGIVEPGPKGELTVRILLTLAWDYAIHQAQKDFHKFIYTYPLTVKQYLTALMSDVSCLEGQINSDSMDYLLSGIVFFTHFIVVAQSITKEDIRYFFCRGAAFQCQRGQSAIDHGIPVLLPNGEFTYILIQTRNYSGSDPNIMFASLVITPQTVGLDMDPDWPYLVLYFTLGYKNGMIKNLKVVNGRNTQARDEGITAIGGKAEKTKRQDMLLKSPVNEDEKVAKSRLDKQVIVGLFGISPHVYPFLNASENSGHASFPSSSTKVELLKKLSKAWTDPMSFAKEDEKEVIKRMMPLVWRDKCIKKDICEEDL</sequence>
<dbReference type="PANTHER" id="PTHR33266">
    <property type="entry name" value="CHROMOSOME 15, WHOLE GENOME SHOTGUN SEQUENCE"/>
    <property type="match status" value="1"/>
</dbReference>
<accession>A0A9N9H0S1</accession>
<protein>
    <submittedName>
        <fullName evidence="1">768_t:CDS:1</fullName>
    </submittedName>
</protein>
<evidence type="ECO:0000313" key="2">
    <source>
        <dbReference type="Proteomes" id="UP000789342"/>
    </source>
</evidence>
<gene>
    <name evidence="1" type="ORF">AMORRO_LOCUS9429</name>
</gene>
<dbReference type="EMBL" id="CAJVPV010009169">
    <property type="protein sequence ID" value="CAG8638939.1"/>
    <property type="molecule type" value="Genomic_DNA"/>
</dbReference>
<organism evidence="1 2">
    <name type="scientific">Acaulospora morrowiae</name>
    <dbReference type="NCBI Taxonomy" id="94023"/>
    <lineage>
        <taxon>Eukaryota</taxon>
        <taxon>Fungi</taxon>
        <taxon>Fungi incertae sedis</taxon>
        <taxon>Mucoromycota</taxon>
        <taxon>Glomeromycotina</taxon>
        <taxon>Glomeromycetes</taxon>
        <taxon>Diversisporales</taxon>
        <taxon>Acaulosporaceae</taxon>
        <taxon>Acaulospora</taxon>
    </lineage>
</organism>
<keyword evidence="2" id="KW-1185">Reference proteome</keyword>
<comment type="caution">
    <text evidence="1">The sequence shown here is derived from an EMBL/GenBank/DDBJ whole genome shotgun (WGS) entry which is preliminary data.</text>
</comment>